<reference evidence="7 8" key="1">
    <citation type="submission" date="2018-04" db="EMBL/GenBank/DDBJ databases">
        <title>The genome of golden apple snail Pomacea canaliculata provides insight into stress tolerance and invasive adaptation.</title>
        <authorList>
            <person name="Liu C."/>
            <person name="Liu B."/>
            <person name="Ren Y."/>
            <person name="Zhang Y."/>
            <person name="Wang H."/>
            <person name="Li S."/>
            <person name="Jiang F."/>
            <person name="Yin L."/>
            <person name="Zhang G."/>
            <person name="Qian W."/>
            <person name="Fan W."/>
        </authorList>
    </citation>
    <scope>NUCLEOTIDE SEQUENCE [LARGE SCALE GENOMIC DNA]</scope>
    <source>
        <strain evidence="7">SZHN2017</strain>
        <tissue evidence="7">Muscle</tissue>
    </source>
</reference>
<dbReference type="AlphaFoldDB" id="A0A2T7P6J4"/>
<evidence type="ECO:0000259" key="6">
    <source>
        <dbReference type="Pfam" id="PF09258"/>
    </source>
</evidence>
<keyword evidence="8" id="KW-1185">Reference proteome</keyword>
<dbReference type="GO" id="GO:0015012">
    <property type="term" value="P:heparan sulfate proteoglycan biosynthetic process"/>
    <property type="evidence" value="ECO:0007669"/>
    <property type="project" value="UniProtKB-ARBA"/>
</dbReference>
<organism evidence="7 8">
    <name type="scientific">Pomacea canaliculata</name>
    <name type="common">Golden apple snail</name>
    <dbReference type="NCBI Taxonomy" id="400727"/>
    <lineage>
        <taxon>Eukaryota</taxon>
        <taxon>Metazoa</taxon>
        <taxon>Spiralia</taxon>
        <taxon>Lophotrochozoa</taxon>
        <taxon>Mollusca</taxon>
        <taxon>Gastropoda</taxon>
        <taxon>Caenogastropoda</taxon>
        <taxon>Architaenioglossa</taxon>
        <taxon>Ampullarioidea</taxon>
        <taxon>Ampullariidae</taxon>
        <taxon>Pomacea</taxon>
    </lineage>
</organism>
<name>A0A2T7P6J4_POMCA</name>
<comment type="subcellular location">
    <subcellularLocation>
        <location evidence="1">Endoplasmic reticulum membrane</location>
        <topology evidence="1">Single-pass type II membrane protein</topology>
    </subcellularLocation>
</comment>
<dbReference type="Pfam" id="PF09258">
    <property type="entry name" value="Glyco_transf_64"/>
    <property type="match status" value="1"/>
</dbReference>
<dbReference type="GO" id="GO:0016757">
    <property type="term" value="F:glycosyltransferase activity"/>
    <property type="evidence" value="ECO:0007669"/>
    <property type="project" value="InterPro"/>
</dbReference>
<dbReference type="GO" id="GO:0005789">
    <property type="term" value="C:endoplasmic reticulum membrane"/>
    <property type="evidence" value="ECO:0007669"/>
    <property type="project" value="UniProtKB-SubCell"/>
</dbReference>
<dbReference type="SUPFAM" id="SSF53448">
    <property type="entry name" value="Nucleotide-diphospho-sugar transferases"/>
    <property type="match status" value="1"/>
</dbReference>
<evidence type="ECO:0000256" key="1">
    <source>
        <dbReference type="ARBA" id="ARBA00004648"/>
    </source>
</evidence>
<dbReference type="EMBL" id="PZQS01000006">
    <property type="protein sequence ID" value="PVD29021.1"/>
    <property type="molecule type" value="Genomic_DNA"/>
</dbReference>
<comment type="caution">
    <text evidence="7">The sequence shown here is derived from an EMBL/GenBank/DDBJ whole genome shotgun (WGS) entry which is preliminary data.</text>
</comment>
<evidence type="ECO:0000256" key="2">
    <source>
        <dbReference type="ARBA" id="ARBA00010271"/>
    </source>
</evidence>
<proteinExistence type="inferred from homology"/>
<evidence type="ECO:0000256" key="3">
    <source>
        <dbReference type="ARBA" id="ARBA00022679"/>
    </source>
</evidence>
<sequence>MDDFVQRFPKHLETNEIAFVSQDINSTERKSSCTFHTCVNVYHCGYNDETKISVYIYPIKEYVDDSRTPLTSQMSREFAEILQAIAESPFYTKDPETACMWKDGENHLLFNMLPGMSPNYSSVLEVDTGSAVIAGGGFSSLTYRQTFDISIPVFNPLVRSIVLPQKSYLERRKWLVVSSQMGLHEEYKTVLRKLQAQYPDNLLLLDHCPGDIKPWNYTLRCHDTTEYQYPEVLQDATFCLIIRGARLGSPVLGDALMAGCIPIIVADGYIMPFADELDWIRFFPYDEIETESILALDDDIVMLTPDELEFGYEVWREFPDRLVGFPSRLHLWDNVTQKWKYESEWTNEISMVLTGAAFYHKYFSYLYTNALPGNLKSWVDEHMNCEDIAMNFLIANVTGNAPIKVAPRKKFKCPQCTNTEMLSADVTHMVERSECINQFTAVYQSMPLRTIEFRADPVLYKDSFPPELKKFNDIGSL</sequence>
<keyword evidence="3" id="KW-0808">Transferase</keyword>
<dbReference type="InterPro" id="IPR029044">
    <property type="entry name" value="Nucleotide-diphossugar_trans"/>
</dbReference>
<accession>A0A2T7P6J4</accession>
<feature type="domain" description="Glycosyl transferase 64" evidence="6">
    <location>
        <begin position="281"/>
        <end position="460"/>
    </location>
</feature>
<evidence type="ECO:0000313" key="7">
    <source>
        <dbReference type="EMBL" id="PVD29021.1"/>
    </source>
</evidence>
<dbReference type="Proteomes" id="UP000245119">
    <property type="component" value="Linkage Group LG6"/>
</dbReference>
<keyword evidence="4" id="KW-0472">Membrane</keyword>
<keyword evidence="5" id="KW-1015">Disulfide bond</keyword>
<dbReference type="OrthoDB" id="5954868at2759"/>
<protein>
    <recommendedName>
        <fullName evidence="6">Glycosyl transferase 64 domain-containing protein</fullName>
    </recommendedName>
</protein>
<dbReference type="PANTHER" id="PTHR48261:SF5">
    <property type="entry name" value="EXOSTOSIN GLYCOSYLTRANSFERASE 2"/>
    <property type="match status" value="1"/>
</dbReference>
<dbReference type="PANTHER" id="PTHR48261">
    <property type="entry name" value="ACETYLGLUCOSAMINYLTRANSFERASE"/>
    <property type="match status" value="1"/>
</dbReference>
<gene>
    <name evidence="7" type="ORF">C0Q70_11618</name>
</gene>
<dbReference type="InterPro" id="IPR004263">
    <property type="entry name" value="Exostosin"/>
</dbReference>
<evidence type="ECO:0000313" key="8">
    <source>
        <dbReference type="Proteomes" id="UP000245119"/>
    </source>
</evidence>
<dbReference type="InterPro" id="IPR015338">
    <property type="entry name" value="GT64_dom"/>
</dbReference>
<dbReference type="Gene3D" id="3.90.550.10">
    <property type="entry name" value="Spore Coat Polysaccharide Biosynthesis Protein SpsA, Chain A"/>
    <property type="match status" value="1"/>
</dbReference>
<evidence type="ECO:0000256" key="5">
    <source>
        <dbReference type="ARBA" id="ARBA00023157"/>
    </source>
</evidence>
<evidence type="ECO:0000256" key="4">
    <source>
        <dbReference type="ARBA" id="ARBA00023136"/>
    </source>
</evidence>
<comment type="similarity">
    <text evidence="2">Belongs to the glycosyltransferase 47 family.</text>
</comment>
<dbReference type="STRING" id="400727.A0A2T7P6J4"/>